<protein>
    <submittedName>
        <fullName evidence="3">Uncharacterized protein</fullName>
    </submittedName>
</protein>
<comment type="caution">
    <text evidence="3">The sequence shown here is derived from an EMBL/GenBank/DDBJ whole genome shotgun (WGS) entry which is preliminary data.</text>
</comment>
<feature type="region of interest" description="Disordered" evidence="1">
    <location>
        <begin position="1"/>
        <end position="20"/>
    </location>
</feature>
<dbReference type="Proteomes" id="UP000663829">
    <property type="component" value="Unassembled WGS sequence"/>
</dbReference>
<reference evidence="3" key="1">
    <citation type="submission" date="2021-02" db="EMBL/GenBank/DDBJ databases">
        <authorList>
            <person name="Nowell W R."/>
        </authorList>
    </citation>
    <scope>NUCLEOTIDE SEQUENCE</scope>
</reference>
<sequence>MKTNVLLTKSSPIRPKRNRQPKHVLRVRIRVDTIDNALIETLINQKQLEIIEKQLKYHHIPFQQVKDNKDGITIIVGPLHKTNQQQGIQSQFHANFSTIIPQKMLFPHSENDRTFQHGFPFRIEAQEYDLAIDKG</sequence>
<evidence type="ECO:0000313" key="6">
    <source>
        <dbReference type="Proteomes" id="UP000663829"/>
    </source>
</evidence>
<dbReference type="Proteomes" id="UP000681722">
    <property type="component" value="Unassembled WGS sequence"/>
</dbReference>
<dbReference type="OrthoDB" id="10043867at2759"/>
<dbReference type="EMBL" id="CAJNOQ010001561">
    <property type="protein sequence ID" value="CAF0903303.1"/>
    <property type="molecule type" value="Genomic_DNA"/>
</dbReference>
<keyword evidence="6" id="KW-1185">Reference proteome</keyword>
<dbReference type="Proteomes" id="UP000682733">
    <property type="component" value="Unassembled WGS sequence"/>
</dbReference>
<feature type="compositionally biased region" description="Polar residues" evidence="1">
    <location>
        <begin position="1"/>
        <end position="11"/>
    </location>
</feature>
<accession>A0A813ZUK6</accession>
<evidence type="ECO:0000313" key="5">
    <source>
        <dbReference type="EMBL" id="CAF3685482.1"/>
    </source>
</evidence>
<evidence type="ECO:0000313" key="3">
    <source>
        <dbReference type="EMBL" id="CAF0903303.1"/>
    </source>
</evidence>
<name>A0A813ZUK6_9BILA</name>
<organism evidence="3 6">
    <name type="scientific">Didymodactylos carnosus</name>
    <dbReference type="NCBI Taxonomy" id="1234261"/>
    <lineage>
        <taxon>Eukaryota</taxon>
        <taxon>Metazoa</taxon>
        <taxon>Spiralia</taxon>
        <taxon>Gnathifera</taxon>
        <taxon>Rotifera</taxon>
        <taxon>Eurotatoria</taxon>
        <taxon>Bdelloidea</taxon>
        <taxon>Philodinida</taxon>
        <taxon>Philodinidae</taxon>
        <taxon>Didymodactylos</taxon>
    </lineage>
</organism>
<dbReference type="EMBL" id="CAJOBA010003273">
    <property type="protein sequence ID" value="CAF3676445.1"/>
    <property type="molecule type" value="Genomic_DNA"/>
</dbReference>
<dbReference type="EMBL" id="CAJNOK010003272">
    <property type="protein sequence ID" value="CAF0894753.1"/>
    <property type="molecule type" value="Genomic_DNA"/>
</dbReference>
<evidence type="ECO:0000313" key="4">
    <source>
        <dbReference type="EMBL" id="CAF3676445.1"/>
    </source>
</evidence>
<proteinExistence type="predicted"/>
<evidence type="ECO:0000256" key="1">
    <source>
        <dbReference type="SAM" id="MobiDB-lite"/>
    </source>
</evidence>
<dbReference type="Proteomes" id="UP000677228">
    <property type="component" value="Unassembled WGS sequence"/>
</dbReference>
<dbReference type="EMBL" id="CAJOBC010001561">
    <property type="protein sequence ID" value="CAF3685482.1"/>
    <property type="molecule type" value="Genomic_DNA"/>
</dbReference>
<dbReference type="AlphaFoldDB" id="A0A813ZUK6"/>
<gene>
    <name evidence="3" type="ORF">GPM918_LOCUS8753</name>
    <name evidence="2" type="ORF">OVA965_LOCUS9311</name>
    <name evidence="5" type="ORF">SRO942_LOCUS8755</name>
    <name evidence="4" type="ORF">TMI583_LOCUS9307</name>
</gene>
<evidence type="ECO:0000313" key="2">
    <source>
        <dbReference type="EMBL" id="CAF0894753.1"/>
    </source>
</evidence>